<dbReference type="PROSITE" id="PS50949">
    <property type="entry name" value="HTH_GNTR"/>
    <property type="match status" value="1"/>
</dbReference>
<evidence type="ECO:0000259" key="7">
    <source>
        <dbReference type="PROSITE" id="PS50949"/>
    </source>
</evidence>
<dbReference type="SMART" id="SM00895">
    <property type="entry name" value="FCD"/>
    <property type="match status" value="1"/>
</dbReference>
<comment type="function">
    <text evidence="5">Transcriptional repressor for the pyruvate dehydrogenase complex genes aceEF and lpd.</text>
</comment>
<keyword evidence="9" id="KW-1185">Reference proteome</keyword>
<protein>
    <recommendedName>
        <fullName evidence="6">Pyruvate dehydrogenase complex repressor</fullName>
    </recommendedName>
</protein>
<evidence type="ECO:0000313" key="9">
    <source>
        <dbReference type="Proteomes" id="UP000231516"/>
    </source>
</evidence>
<evidence type="ECO:0000256" key="3">
    <source>
        <dbReference type="ARBA" id="ARBA00023125"/>
    </source>
</evidence>
<keyword evidence="1" id="KW-0678">Repressor</keyword>
<dbReference type="AlphaFoldDB" id="A0A2G5KB36"/>
<dbReference type="PANTHER" id="PTHR43537:SF34">
    <property type="entry name" value="PYRUVATE DEHYDROGENASE COMPLEX REPRESSOR"/>
    <property type="match status" value="1"/>
</dbReference>
<evidence type="ECO:0000256" key="4">
    <source>
        <dbReference type="ARBA" id="ARBA00023163"/>
    </source>
</evidence>
<dbReference type="InterPro" id="IPR036388">
    <property type="entry name" value="WH-like_DNA-bd_sf"/>
</dbReference>
<dbReference type="SUPFAM" id="SSF48008">
    <property type="entry name" value="GntR ligand-binding domain-like"/>
    <property type="match status" value="1"/>
</dbReference>
<dbReference type="EMBL" id="MDGM01000007">
    <property type="protein sequence ID" value="PIB26090.1"/>
    <property type="molecule type" value="Genomic_DNA"/>
</dbReference>
<evidence type="ECO:0000313" key="8">
    <source>
        <dbReference type="EMBL" id="PIB26090.1"/>
    </source>
</evidence>
<dbReference type="PANTHER" id="PTHR43537">
    <property type="entry name" value="TRANSCRIPTIONAL REGULATOR, GNTR FAMILY"/>
    <property type="match status" value="1"/>
</dbReference>
<dbReference type="PRINTS" id="PR00035">
    <property type="entry name" value="HTHGNTR"/>
</dbReference>
<dbReference type="OrthoDB" id="5450856at2"/>
<proteinExistence type="predicted"/>
<dbReference type="Pfam" id="PF07729">
    <property type="entry name" value="FCD"/>
    <property type="match status" value="1"/>
</dbReference>
<dbReference type="RefSeq" id="WP_099591840.1">
    <property type="nucleotide sequence ID" value="NZ_MDGM01000007.1"/>
</dbReference>
<name>A0A2G5KB36_9RHOB</name>
<evidence type="ECO:0000256" key="2">
    <source>
        <dbReference type="ARBA" id="ARBA00023015"/>
    </source>
</evidence>
<feature type="domain" description="HTH gntR-type" evidence="7">
    <location>
        <begin position="9"/>
        <end position="77"/>
    </location>
</feature>
<dbReference type="Gene3D" id="1.20.120.530">
    <property type="entry name" value="GntR ligand-binding domain-like"/>
    <property type="match status" value="1"/>
</dbReference>
<dbReference type="GO" id="GO:0003700">
    <property type="term" value="F:DNA-binding transcription factor activity"/>
    <property type="evidence" value="ECO:0007669"/>
    <property type="project" value="InterPro"/>
</dbReference>
<dbReference type="Pfam" id="PF00392">
    <property type="entry name" value="GntR"/>
    <property type="match status" value="1"/>
</dbReference>
<evidence type="ECO:0000256" key="6">
    <source>
        <dbReference type="ARBA" id="ARBA00039592"/>
    </source>
</evidence>
<dbReference type="InterPro" id="IPR011711">
    <property type="entry name" value="GntR_C"/>
</dbReference>
<dbReference type="Proteomes" id="UP000231516">
    <property type="component" value="Unassembled WGS sequence"/>
</dbReference>
<sequence length="256" mass="29257">MPFQPITQERVASAVVQQIEQLILRGLLRPGERLPAERILAEKLGVSRPSLREAISTLQDSGLLTSKANSGIYVADILGNVFSPPLINLFASHKEAFFDYIALRRDLEGMAAERAALHGTKNDHLVIQSIFEQMQTAHDQNDPERDAELDANFHMSITEASHNVMLLHMMRSMFDMLKTGVFYNRKVMFEMDTTRVHLLNQHRDIMQEIVDRKPDAARRAVEAHLTYVHDCLKQNETMQSHDDIAKLRLETTRTRT</sequence>
<evidence type="ECO:0000256" key="5">
    <source>
        <dbReference type="ARBA" id="ARBA00037357"/>
    </source>
</evidence>
<dbReference type="InterPro" id="IPR008920">
    <property type="entry name" value="TF_FadR/GntR_C"/>
</dbReference>
<comment type="caution">
    <text evidence="8">The sequence shown here is derived from an EMBL/GenBank/DDBJ whole genome shotgun (WGS) entry which is preliminary data.</text>
</comment>
<gene>
    <name evidence="8" type="ORF">BFP76_14120</name>
</gene>
<dbReference type="SMART" id="SM00345">
    <property type="entry name" value="HTH_GNTR"/>
    <property type="match status" value="1"/>
</dbReference>
<organism evidence="8 9">
    <name type="scientific">Paramylibacter kogurei</name>
    <dbReference type="NCBI Taxonomy" id="1889778"/>
    <lineage>
        <taxon>Bacteria</taxon>
        <taxon>Pseudomonadati</taxon>
        <taxon>Pseudomonadota</taxon>
        <taxon>Alphaproteobacteria</taxon>
        <taxon>Rhodobacterales</taxon>
        <taxon>Paracoccaceae</taxon>
        <taxon>Paramylibacter</taxon>
    </lineage>
</organism>
<reference evidence="8 9" key="1">
    <citation type="submission" date="2016-08" db="EMBL/GenBank/DDBJ databases">
        <title>Draft genome of Amylibacter sp. strain 4G11.</title>
        <authorList>
            <person name="Wong S.-K."/>
            <person name="Hamasaki K."/>
            <person name="Yoshizawa S."/>
        </authorList>
    </citation>
    <scope>NUCLEOTIDE SEQUENCE [LARGE SCALE GENOMIC DNA]</scope>
    <source>
        <strain evidence="8 9">4G11</strain>
    </source>
</reference>
<dbReference type="CDD" id="cd07377">
    <property type="entry name" value="WHTH_GntR"/>
    <property type="match status" value="1"/>
</dbReference>
<dbReference type="GO" id="GO:0003677">
    <property type="term" value="F:DNA binding"/>
    <property type="evidence" value="ECO:0007669"/>
    <property type="project" value="UniProtKB-KW"/>
</dbReference>
<dbReference type="SUPFAM" id="SSF46785">
    <property type="entry name" value="Winged helix' DNA-binding domain"/>
    <property type="match status" value="1"/>
</dbReference>
<dbReference type="InterPro" id="IPR036390">
    <property type="entry name" value="WH_DNA-bd_sf"/>
</dbReference>
<keyword evidence="3" id="KW-0238">DNA-binding</keyword>
<accession>A0A2G5KB36</accession>
<dbReference type="InterPro" id="IPR000524">
    <property type="entry name" value="Tscrpt_reg_HTH_GntR"/>
</dbReference>
<keyword evidence="4" id="KW-0804">Transcription</keyword>
<keyword evidence="2" id="KW-0805">Transcription regulation</keyword>
<dbReference type="Gene3D" id="1.10.10.10">
    <property type="entry name" value="Winged helix-like DNA-binding domain superfamily/Winged helix DNA-binding domain"/>
    <property type="match status" value="1"/>
</dbReference>
<evidence type="ECO:0000256" key="1">
    <source>
        <dbReference type="ARBA" id="ARBA00022491"/>
    </source>
</evidence>